<evidence type="ECO:0000256" key="1">
    <source>
        <dbReference type="ARBA" id="ARBA00004141"/>
    </source>
</evidence>
<keyword evidence="5" id="KW-0677">Repeat</keyword>
<feature type="transmembrane region" description="Helical" evidence="11">
    <location>
        <begin position="277"/>
        <end position="297"/>
    </location>
</feature>
<reference evidence="14" key="1">
    <citation type="journal article" date="2021" name="Sci. Rep.">
        <title>Diploid genomic architecture of Nitzschia inconspicua, an elite biomass production diatom.</title>
        <authorList>
            <person name="Oliver A."/>
            <person name="Podell S."/>
            <person name="Pinowska A."/>
            <person name="Traller J.C."/>
            <person name="Smith S.R."/>
            <person name="McClure R."/>
            <person name="Beliaev A."/>
            <person name="Bohutskyi P."/>
            <person name="Hill E.A."/>
            <person name="Rabines A."/>
            <person name="Zheng H."/>
            <person name="Allen L.Z."/>
            <person name="Kuo A."/>
            <person name="Grigoriev I.V."/>
            <person name="Allen A.E."/>
            <person name="Hazlebeck D."/>
            <person name="Allen E.E."/>
        </authorList>
    </citation>
    <scope>NUCLEOTIDE SEQUENCE</scope>
    <source>
        <strain evidence="14">Hildebrandi</strain>
    </source>
</reference>
<feature type="region of interest" description="Disordered" evidence="10">
    <location>
        <begin position="1"/>
        <end position="26"/>
    </location>
</feature>
<sequence length="602" mass="64088">MSPSSKGTTTPSTSETPEKKKTKSPQASVSETLSFAFSSGTQTSAIFFVGVVGGFGNGLVFPILAYLFSNSFTDIAGAATEGLDQLRELAFTFMVVGVYALVMATIQTTCFEVVAYRACEKLRLEWFHSLLRQDQAFFDVYDISGIASGVTAASNKYRRAMGRKFGEGIQFFTTGVGGVAYAMFASWQVALVVLALCPLISLSALAVVSLNQSKSTRAAAAYSTAGSVAYSTVSGIKTVLSLNAVATMIGKYREATQQALEIATGVLLKQGFANGSMLGSFICIYAILALYGTSLLYRQVVDGGCDPSGVVTNNVTCDTKASDVFGAMLGVAFAAQGISQVGTFLETFSSGRAAVFSALKAINRKRGEPQEIIYHNPDDDKDDSSMSKTSRSIVTDDADLETPDGRIKAILPKYEIDSSSDAGKKPKKVQGEICFRDVKFHYPTRPGHAILKGLSVDIPAGKTIAFVGPSGGGKSTIVKLLERFYDPVEGTVTLDGCDIKDINVRHLRSLIGYVGQEPTLFATSIANNIRYGKPGCSQKEIEEAARQANAHDFISMLPDGYETQVGDKGSQLSGGQKQRIAIARVLVANPKILLLDEATSAL</sequence>
<evidence type="ECO:0000313" key="15">
    <source>
        <dbReference type="Proteomes" id="UP000693970"/>
    </source>
</evidence>
<dbReference type="GO" id="GO:0090374">
    <property type="term" value="P:oligopeptide export from mitochondrion"/>
    <property type="evidence" value="ECO:0007669"/>
    <property type="project" value="TreeGrafter"/>
</dbReference>
<evidence type="ECO:0000256" key="7">
    <source>
        <dbReference type="ARBA" id="ARBA00022840"/>
    </source>
</evidence>
<evidence type="ECO:0000256" key="6">
    <source>
        <dbReference type="ARBA" id="ARBA00022741"/>
    </source>
</evidence>
<organism evidence="14 15">
    <name type="scientific">Nitzschia inconspicua</name>
    <dbReference type="NCBI Taxonomy" id="303405"/>
    <lineage>
        <taxon>Eukaryota</taxon>
        <taxon>Sar</taxon>
        <taxon>Stramenopiles</taxon>
        <taxon>Ochrophyta</taxon>
        <taxon>Bacillariophyta</taxon>
        <taxon>Bacillariophyceae</taxon>
        <taxon>Bacillariophycidae</taxon>
        <taxon>Bacillariales</taxon>
        <taxon>Bacillariaceae</taxon>
        <taxon>Nitzschia</taxon>
    </lineage>
</organism>
<keyword evidence="9 11" id="KW-0472">Membrane</keyword>
<keyword evidence="7" id="KW-0067">ATP-binding</keyword>
<feature type="transmembrane region" description="Helical" evidence="11">
    <location>
        <begin position="89"/>
        <end position="114"/>
    </location>
</feature>
<evidence type="ECO:0000256" key="2">
    <source>
        <dbReference type="ARBA" id="ARBA00007577"/>
    </source>
</evidence>
<name>A0A9K3LS67_9STRA</name>
<dbReference type="InterPro" id="IPR039421">
    <property type="entry name" value="Type_1_exporter"/>
</dbReference>
<dbReference type="PROSITE" id="PS50929">
    <property type="entry name" value="ABC_TM1F"/>
    <property type="match status" value="1"/>
</dbReference>
<dbReference type="GO" id="GO:0015421">
    <property type="term" value="F:ABC-type oligopeptide transporter activity"/>
    <property type="evidence" value="ECO:0007669"/>
    <property type="project" value="TreeGrafter"/>
</dbReference>
<evidence type="ECO:0000256" key="11">
    <source>
        <dbReference type="SAM" id="Phobius"/>
    </source>
</evidence>
<dbReference type="Proteomes" id="UP000693970">
    <property type="component" value="Unassembled WGS sequence"/>
</dbReference>
<feature type="domain" description="ABC transmembrane type-1" evidence="13">
    <location>
        <begin position="48"/>
        <end position="350"/>
    </location>
</feature>
<evidence type="ECO:0000256" key="8">
    <source>
        <dbReference type="ARBA" id="ARBA00022989"/>
    </source>
</evidence>
<evidence type="ECO:0000256" key="10">
    <source>
        <dbReference type="SAM" id="MobiDB-lite"/>
    </source>
</evidence>
<keyword evidence="6" id="KW-0547">Nucleotide-binding</keyword>
<dbReference type="CDD" id="cd18577">
    <property type="entry name" value="ABC_6TM_Pgp_ABCB1_D1_like"/>
    <property type="match status" value="1"/>
</dbReference>
<keyword evidence="3" id="KW-0813">Transport</keyword>
<evidence type="ECO:0000256" key="9">
    <source>
        <dbReference type="ARBA" id="ARBA00023136"/>
    </source>
</evidence>
<evidence type="ECO:0000259" key="13">
    <source>
        <dbReference type="PROSITE" id="PS50929"/>
    </source>
</evidence>
<protein>
    <submittedName>
        <fullName evidence="14">ABC transporter permease</fullName>
    </submittedName>
</protein>
<keyword evidence="15" id="KW-1185">Reference proteome</keyword>
<dbReference type="PROSITE" id="PS00211">
    <property type="entry name" value="ABC_TRANSPORTER_1"/>
    <property type="match status" value="1"/>
</dbReference>
<dbReference type="InterPro" id="IPR011527">
    <property type="entry name" value="ABC1_TM_dom"/>
</dbReference>
<feature type="domain" description="ABC transporter" evidence="12">
    <location>
        <begin position="433"/>
        <end position="602"/>
    </location>
</feature>
<reference evidence="14" key="2">
    <citation type="submission" date="2021-04" db="EMBL/GenBank/DDBJ databases">
        <authorList>
            <person name="Podell S."/>
        </authorList>
    </citation>
    <scope>NUCLEOTIDE SEQUENCE</scope>
    <source>
        <strain evidence="14">Hildebrandi</strain>
    </source>
</reference>
<comment type="subcellular location">
    <subcellularLocation>
        <location evidence="1">Membrane</location>
        <topology evidence="1">Multi-pass membrane protein</topology>
    </subcellularLocation>
</comment>
<evidence type="ECO:0000256" key="4">
    <source>
        <dbReference type="ARBA" id="ARBA00022692"/>
    </source>
</evidence>
<accession>A0A9K3LS67</accession>
<dbReference type="GO" id="GO:0016887">
    <property type="term" value="F:ATP hydrolysis activity"/>
    <property type="evidence" value="ECO:0007669"/>
    <property type="project" value="InterPro"/>
</dbReference>
<dbReference type="AlphaFoldDB" id="A0A9K3LS67"/>
<comment type="caution">
    <text evidence="14">The sequence shown here is derived from an EMBL/GenBank/DDBJ whole genome shotgun (WGS) entry which is preliminary data.</text>
</comment>
<feature type="compositionally biased region" description="Low complexity" evidence="10">
    <location>
        <begin position="1"/>
        <end position="15"/>
    </location>
</feature>
<dbReference type="InterPro" id="IPR017871">
    <property type="entry name" value="ABC_transporter-like_CS"/>
</dbReference>
<evidence type="ECO:0000256" key="5">
    <source>
        <dbReference type="ARBA" id="ARBA00022737"/>
    </source>
</evidence>
<feature type="region of interest" description="Disordered" evidence="10">
    <location>
        <begin position="370"/>
        <end position="395"/>
    </location>
</feature>
<dbReference type="GO" id="GO:0005524">
    <property type="term" value="F:ATP binding"/>
    <property type="evidence" value="ECO:0007669"/>
    <property type="project" value="UniProtKB-KW"/>
</dbReference>
<dbReference type="GO" id="GO:0005743">
    <property type="term" value="C:mitochondrial inner membrane"/>
    <property type="evidence" value="ECO:0007669"/>
    <property type="project" value="TreeGrafter"/>
</dbReference>
<evidence type="ECO:0000256" key="3">
    <source>
        <dbReference type="ARBA" id="ARBA00022448"/>
    </source>
</evidence>
<dbReference type="Pfam" id="PF00005">
    <property type="entry name" value="ABC_tran"/>
    <property type="match status" value="1"/>
</dbReference>
<evidence type="ECO:0000259" key="12">
    <source>
        <dbReference type="PROSITE" id="PS50893"/>
    </source>
</evidence>
<feature type="transmembrane region" description="Helical" evidence="11">
    <location>
        <begin position="190"/>
        <end position="210"/>
    </location>
</feature>
<feature type="transmembrane region" description="Helical" evidence="11">
    <location>
        <begin position="45"/>
        <end position="69"/>
    </location>
</feature>
<feature type="transmembrane region" description="Helical" evidence="11">
    <location>
        <begin position="165"/>
        <end position="184"/>
    </location>
</feature>
<dbReference type="FunFam" id="3.40.50.300:FF:000604">
    <property type="entry name" value="ABC transporter B family member 28"/>
    <property type="match status" value="1"/>
</dbReference>
<comment type="similarity">
    <text evidence="2">Belongs to the ABC transporter superfamily. ABCB family. Multidrug resistance exporter (TC 3.A.1.201) subfamily.</text>
</comment>
<keyword evidence="8 11" id="KW-1133">Transmembrane helix</keyword>
<dbReference type="EMBL" id="JAGRRH010000007">
    <property type="protein sequence ID" value="KAG7367565.1"/>
    <property type="molecule type" value="Genomic_DNA"/>
</dbReference>
<dbReference type="OrthoDB" id="76207at2759"/>
<dbReference type="PANTHER" id="PTHR43394:SF11">
    <property type="entry name" value="ATP-BINDING CASSETTE TRANSPORTER"/>
    <property type="match status" value="1"/>
</dbReference>
<dbReference type="PROSITE" id="PS50893">
    <property type="entry name" value="ABC_TRANSPORTER_2"/>
    <property type="match status" value="1"/>
</dbReference>
<gene>
    <name evidence="14" type="ORF">IV203_030236</name>
</gene>
<dbReference type="Pfam" id="PF00664">
    <property type="entry name" value="ABC_membrane"/>
    <property type="match status" value="1"/>
</dbReference>
<proteinExistence type="inferred from homology"/>
<dbReference type="InterPro" id="IPR003439">
    <property type="entry name" value="ABC_transporter-like_ATP-bd"/>
</dbReference>
<keyword evidence="4 11" id="KW-0812">Transmembrane</keyword>
<evidence type="ECO:0000313" key="14">
    <source>
        <dbReference type="EMBL" id="KAG7367565.1"/>
    </source>
</evidence>
<dbReference type="PANTHER" id="PTHR43394">
    <property type="entry name" value="ATP-DEPENDENT PERMEASE MDL1, MITOCHONDRIAL"/>
    <property type="match status" value="1"/>
</dbReference>